<evidence type="ECO:0000256" key="3">
    <source>
        <dbReference type="ARBA" id="ARBA00011073"/>
    </source>
</evidence>
<dbReference type="Gene3D" id="3.40.50.200">
    <property type="entry name" value="Peptidase S8/S53 domain"/>
    <property type="match status" value="1"/>
</dbReference>
<evidence type="ECO:0000256" key="5">
    <source>
        <dbReference type="ARBA" id="ARBA00022670"/>
    </source>
</evidence>
<keyword evidence="11" id="KW-0732">Signal</keyword>
<keyword evidence="6 9" id="KW-0378">Hydrolase</keyword>
<protein>
    <submittedName>
        <fullName evidence="14">Cell wall-associated protease</fullName>
    </submittedName>
</protein>
<feature type="domain" description="Bacterial Ig" evidence="13">
    <location>
        <begin position="731"/>
        <end position="795"/>
    </location>
</feature>
<dbReference type="InterPro" id="IPR041498">
    <property type="entry name" value="Big_6"/>
</dbReference>
<dbReference type="GO" id="GO:0006508">
    <property type="term" value="P:proteolysis"/>
    <property type="evidence" value="ECO:0007669"/>
    <property type="project" value="UniProtKB-KW"/>
</dbReference>
<dbReference type="OrthoDB" id="9798386at2"/>
<dbReference type="STRING" id="1503961.SAMN05421736_103329"/>
<feature type="domain" description="Bacterial Ig" evidence="13">
    <location>
        <begin position="970"/>
        <end position="1047"/>
    </location>
</feature>
<organism evidence="14 15">
    <name type="scientific">Evansella caseinilytica</name>
    <dbReference type="NCBI Taxonomy" id="1503961"/>
    <lineage>
        <taxon>Bacteria</taxon>
        <taxon>Bacillati</taxon>
        <taxon>Bacillota</taxon>
        <taxon>Bacilli</taxon>
        <taxon>Bacillales</taxon>
        <taxon>Bacillaceae</taxon>
        <taxon>Evansella</taxon>
    </lineage>
</organism>
<name>A0A1H3MTE5_9BACI</name>
<evidence type="ECO:0000259" key="13">
    <source>
        <dbReference type="Pfam" id="PF17936"/>
    </source>
</evidence>
<gene>
    <name evidence="14" type="ORF">SAMN05421736_103329</name>
</gene>
<keyword evidence="5 9" id="KW-0645">Protease</keyword>
<feature type="signal peptide" evidence="11">
    <location>
        <begin position="1"/>
        <end position="30"/>
    </location>
</feature>
<dbReference type="PROSITE" id="PS51892">
    <property type="entry name" value="SUBTILASE"/>
    <property type="match status" value="1"/>
</dbReference>
<evidence type="ECO:0000256" key="8">
    <source>
        <dbReference type="ARBA" id="ARBA00022837"/>
    </source>
</evidence>
<feature type="domain" description="Bacterial Ig" evidence="13">
    <location>
        <begin position="887"/>
        <end position="966"/>
    </location>
</feature>
<dbReference type="NCBIfam" id="NF033510">
    <property type="entry name" value="Ca_tandemer"/>
    <property type="match status" value="2"/>
</dbReference>
<evidence type="ECO:0000256" key="9">
    <source>
        <dbReference type="PROSITE-ProRule" id="PRU01240"/>
    </source>
</evidence>
<evidence type="ECO:0000256" key="4">
    <source>
        <dbReference type="ARBA" id="ARBA00022525"/>
    </source>
</evidence>
<dbReference type="GO" id="GO:0004252">
    <property type="term" value="F:serine-type endopeptidase activity"/>
    <property type="evidence" value="ECO:0007669"/>
    <property type="project" value="UniProtKB-UniRule"/>
</dbReference>
<dbReference type="InterPro" id="IPR050131">
    <property type="entry name" value="Peptidase_S8_subtilisin-like"/>
</dbReference>
<dbReference type="PROSITE" id="PS00137">
    <property type="entry name" value="SUBTILASE_HIS"/>
    <property type="match status" value="1"/>
</dbReference>
<evidence type="ECO:0000313" key="14">
    <source>
        <dbReference type="EMBL" id="SDY79784.1"/>
    </source>
</evidence>
<dbReference type="CDD" id="cd07484">
    <property type="entry name" value="Peptidases_S8_Thermitase_like"/>
    <property type="match status" value="1"/>
</dbReference>
<dbReference type="EMBL" id="FNPI01000003">
    <property type="protein sequence ID" value="SDY79784.1"/>
    <property type="molecule type" value="Genomic_DNA"/>
</dbReference>
<dbReference type="Proteomes" id="UP000198935">
    <property type="component" value="Unassembled WGS sequence"/>
</dbReference>
<evidence type="ECO:0000256" key="2">
    <source>
        <dbReference type="ARBA" id="ARBA00004613"/>
    </source>
</evidence>
<accession>A0A1H3MTE5</accession>
<feature type="chain" id="PRO_5011736712" evidence="11">
    <location>
        <begin position="31"/>
        <end position="1048"/>
    </location>
</feature>
<feature type="domain" description="Peptidase S8/S53" evidence="12">
    <location>
        <begin position="446"/>
        <end position="679"/>
    </location>
</feature>
<evidence type="ECO:0000256" key="10">
    <source>
        <dbReference type="SAM" id="MobiDB-lite"/>
    </source>
</evidence>
<dbReference type="Pfam" id="PF00082">
    <property type="entry name" value="Peptidase_S8"/>
    <property type="match status" value="1"/>
</dbReference>
<keyword evidence="15" id="KW-1185">Reference proteome</keyword>
<keyword evidence="7 9" id="KW-0720">Serine protease</keyword>
<proteinExistence type="inferred from homology"/>
<evidence type="ECO:0000256" key="1">
    <source>
        <dbReference type="ARBA" id="ARBA00001913"/>
    </source>
</evidence>
<dbReference type="AlphaFoldDB" id="A0A1H3MTE5"/>
<evidence type="ECO:0000256" key="11">
    <source>
        <dbReference type="SAM" id="SignalP"/>
    </source>
</evidence>
<comment type="cofactor">
    <cofactor evidence="1">
        <name>Ca(2+)</name>
        <dbReference type="ChEBI" id="CHEBI:29108"/>
    </cofactor>
</comment>
<keyword evidence="4" id="KW-0964">Secreted</keyword>
<feature type="compositionally biased region" description="Basic and acidic residues" evidence="10">
    <location>
        <begin position="959"/>
        <end position="969"/>
    </location>
</feature>
<feature type="domain" description="Bacterial Ig" evidence="13">
    <location>
        <begin position="803"/>
        <end position="883"/>
    </location>
</feature>
<feature type="active site" description="Charge relay system" evidence="9">
    <location>
        <position position="452"/>
    </location>
</feature>
<evidence type="ECO:0000313" key="15">
    <source>
        <dbReference type="Proteomes" id="UP000198935"/>
    </source>
</evidence>
<dbReference type="Pfam" id="PF17936">
    <property type="entry name" value="Big_6"/>
    <property type="match status" value="4"/>
</dbReference>
<keyword evidence="8" id="KW-0106">Calcium</keyword>
<dbReference type="SUPFAM" id="SSF52743">
    <property type="entry name" value="Subtilisin-like"/>
    <property type="match status" value="1"/>
</dbReference>
<dbReference type="InterPro" id="IPR034084">
    <property type="entry name" value="Thermitase-like_dom"/>
</dbReference>
<dbReference type="PANTHER" id="PTHR43806">
    <property type="entry name" value="PEPTIDASE S8"/>
    <property type="match status" value="1"/>
</dbReference>
<feature type="active site" description="Charge relay system" evidence="9">
    <location>
        <position position="640"/>
    </location>
</feature>
<dbReference type="InterPro" id="IPR015500">
    <property type="entry name" value="Peptidase_S8_subtilisin-rel"/>
</dbReference>
<sequence length="1048" mass="113418">MKTKTGKKVTTVFLIFMLFCSVLQPFAAYANTSGAIDAAKQLVKGQEDQSAFEEEEQVHWYKIDSIQEDAKEDSHYRIQLTSDSEMNISVYPSLDRAKSDDTYNSYRSYSMLGETANIDFPLAWTGPYYVKVEYYSPDEEVADESSDSAEYTLAFTGEKLPPSTGMDGDEDCPVELSVSQKESGKELLTNLRTIRDQVLSQTEQGKELSSLYYKAAPFIVAKMIFNKELEEQVYKDLVTLSPLFKELEKNGAGSTYKITKKDQQAILRLYQTAADAVPQSLRAEMEKIEQQVNLQKIEGLRLSTVLDKAGLAPDTFTLNKVIVKLKEGKSVSAFETKAEKVSDEATVSPFEESDALFENMYIVELGDEQEMSISSKEMEMTVDQLSDLPEVEYAEPVQEYVALSADIHYSDQWSLNNDGENFGETGADIKYAPLQELVKEKNLPDTFIAVIDTGVDSRLADLEHQVRTDLGYNFVGRNSNALDDNGHGTHVAGIIAAESDNHYSMAGINHAAEIIPVKVLDGSGSGDTEAIASGIKYAADKGADVINLSLGGSYSRVIEAALKYASDKGVTIVAASGNEYSSYLSYPASSRYVISVGATNRSDIVSDYSNYGKGLDLVAPGTDIPSLLPNGNVTYMDGTSMAAPHVAAVAGLLLSQNANLEPEDVRKVLTDTTDYIAFEELDNEEDYYFYYDDEDEPLLLPGYDAVSGWGRLNAHSAASSVDLNVKIDRLFDNQSVVTGSAEKGTTINITNGNETLGTGKADANGKFKVNIPVQPANQVLYVEATNGAAGASIRIAVEEGKKPKAPTVNKVSNKDTHITGTAEPNVTVKIKDKNKKVIATGTADKNGAFKVKMKKQKENTTLYVTVSDSANRESKAVKIKVIDKIPPNAPKVNNIGDNSTTLKGEAEAGATITVKKNGKVIATGKADKNGKFSITISKQKAGTKLTITAKDAAGNVSKETTKTVKDKTPPKKPTVNKVSSNDTKVTGKAEANATVTIKRDGKTIATGKADKNGKFSIKISKQKAGTKLSVTATDAAGNKSKTNKVTVQ</sequence>
<dbReference type="InterPro" id="IPR022398">
    <property type="entry name" value="Peptidase_S8_His-AS"/>
</dbReference>
<dbReference type="InterPro" id="IPR036852">
    <property type="entry name" value="Peptidase_S8/S53_dom_sf"/>
</dbReference>
<evidence type="ECO:0000259" key="12">
    <source>
        <dbReference type="Pfam" id="PF00082"/>
    </source>
</evidence>
<evidence type="ECO:0000256" key="7">
    <source>
        <dbReference type="ARBA" id="ARBA00022825"/>
    </source>
</evidence>
<dbReference type="InterPro" id="IPR013783">
    <property type="entry name" value="Ig-like_fold"/>
</dbReference>
<feature type="active site" description="Charge relay system" evidence="9">
    <location>
        <position position="487"/>
    </location>
</feature>
<dbReference type="GO" id="GO:0005576">
    <property type="term" value="C:extracellular region"/>
    <property type="evidence" value="ECO:0007669"/>
    <property type="project" value="UniProtKB-SubCell"/>
</dbReference>
<dbReference type="PROSITE" id="PS00138">
    <property type="entry name" value="SUBTILASE_SER"/>
    <property type="match status" value="1"/>
</dbReference>
<dbReference type="InterPro" id="IPR023828">
    <property type="entry name" value="Peptidase_S8_Ser-AS"/>
</dbReference>
<dbReference type="Gene3D" id="2.60.40.10">
    <property type="entry name" value="Immunoglobulins"/>
    <property type="match status" value="4"/>
</dbReference>
<dbReference type="PANTHER" id="PTHR43806:SF11">
    <property type="entry name" value="CEREVISIN-RELATED"/>
    <property type="match status" value="1"/>
</dbReference>
<comment type="subcellular location">
    <subcellularLocation>
        <location evidence="2">Secreted</location>
    </subcellularLocation>
</comment>
<comment type="similarity">
    <text evidence="3 9">Belongs to the peptidase S8 family.</text>
</comment>
<reference evidence="15" key="1">
    <citation type="submission" date="2016-10" db="EMBL/GenBank/DDBJ databases">
        <authorList>
            <person name="Varghese N."/>
            <person name="Submissions S."/>
        </authorList>
    </citation>
    <scope>NUCLEOTIDE SEQUENCE [LARGE SCALE GENOMIC DNA]</scope>
    <source>
        <strain evidence="15">SP</strain>
    </source>
</reference>
<feature type="region of interest" description="Disordered" evidence="10">
    <location>
        <begin position="957"/>
        <end position="985"/>
    </location>
</feature>
<evidence type="ECO:0000256" key="6">
    <source>
        <dbReference type="ARBA" id="ARBA00022801"/>
    </source>
</evidence>
<dbReference type="PRINTS" id="PR00723">
    <property type="entry name" value="SUBTILISIN"/>
</dbReference>
<dbReference type="InterPro" id="IPR000209">
    <property type="entry name" value="Peptidase_S8/S53_dom"/>
</dbReference>